<keyword evidence="1" id="KW-1133">Transmembrane helix</keyword>
<reference evidence="2" key="1">
    <citation type="journal article" date="2020" name="J. ISSAAS">
        <title>Lactobacilli and other gastrointestinal microbiota of Peromyscus leucopus, reservoir host for agents of Lyme disease and other zoonoses in North America.</title>
        <authorList>
            <person name="Milovic A."/>
            <person name="Bassam K."/>
            <person name="Shao H."/>
            <person name="Chatzistamou I."/>
            <person name="Tufts D.M."/>
            <person name="Diuk-Wasser M."/>
            <person name="Barbour A.G."/>
        </authorList>
    </citation>
    <scope>NUCLEOTIDE SEQUENCE</scope>
    <source>
        <strain evidence="2">LL30</strain>
    </source>
</reference>
<evidence type="ECO:0000313" key="2">
    <source>
        <dbReference type="EMBL" id="QGT50919.1"/>
    </source>
</evidence>
<dbReference type="AlphaFoldDB" id="A0A650EMC4"/>
<keyword evidence="1" id="KW-0472">Membrane</keyword>
<evidence type="ECO:0000256" key="1">
    <source>
        <dbReference type="SAM" id="Phobius"/>
    </source>
</evidence>
<sequence length="187" mass="21113">MAAGLGFLAGGWLGIIFFVFITGRPLFPSGEEYAAPQTAVPVTSVEAEKKLMSRFVDGLPELERMLDTWFERYGHQTDGSVRFLSENASPALDSSALRAIGCKVDDPSAEYPACRGKVYSFYDLQCDYRSCSWTLCRHNETPYSCTYSMNGYRDKRGCWQNNCNVLFPEARAFCEYLHNEKGFVINE</sequence>
<gene>
    <name evidence="2" type="ORF">Elusimicrob2101_1820</name>
</gene>
<dbReference type="EMBL" id="MN577572">
    <property type="protein sequence ID" value="QGT50919.1"/>
    <property type="molecule type" value="Genomic_DNA"/>
</dbReference>
<protein>
    <submittedName>
        <fullName evidence="2">Uncharacterized protein</fullName>
    </submittedName>
</protein>
<organism evidence="2">
    <name type="scientific">uncultured Elusimicrobia bacterium</name>
    <dbReference type="NCBI Taxonomy" id="699876"/>
    <lineage>
        <taxon>Bacteria</taxon>
        <taxon>Pseudomonadati</taxon>
        <taxon>Elusimicrobiota</taxon>
        <taxon>Elusimicrobia</taxon>
        <taxon>environmental samples</taxon>
    </lineage>
</organism>
<proteinExistence type="predicted"/>
<accession>A0A650EMC4</accession>
<name>A0A650EMC4_9BACT</name>
<feature type="transmembrane region" description="Helical" evidence="1">
    <location>
        <begin position="6"/>
        <end position="27"/>
    </location>
</feature>
<keyword evidence="1" id="KW-0812">Transmembrane</keyword>